<accession>A0A382IEW4</accession>
<reference evidence="1" key="1">
    <citation type="submission" date="2018-05" db="EMBL/GenBank/DDBJ databases">
        <authorList>
            <person name="Lanie J.A."/>
            <person name="Ng W.-L."/>
            <person name="Kazmierczak K.M."/>
            <person name="Andrzejewski T.M."/>
            <person name="Davidsen T.M."/>
            <person name="Wayne K.J."/>
            <person name="Tettelin H."/>
            <person name="Glass J.I."/>
            <person name="Rusch D."/>
            <person name="Podicherti R."/>
            <person name="Tsui H.-C.T."/>
            <person name="Winkler M.E."/>
        </authorList>
    </citation>
    <scope>NUCLEOTIDE SEQUENCE</scope>
</reference>
<dbReference type="AlphaFoldDB" id="A0A382IEW4"/>
<protein>
    <submittedName>
        <fullName evidence="1">Uncharacterized protein</fullName>
    </submittedName>
</protein>
<sequence>MKFRGIGKFGNALWFPVATLVLLLGLASPVYFTSISQDTLEMVGEGSSSLSTQAEQQLRENNLGPVEMILPLLPPDESSKFKSEVDERKKNNRDLEVSGGGSIFDLLTFREYFGGLDEYSREQKRFSAYFVYNRAATRGDLWKRLEDSSSNKNVQAILASIPKEGRPGAFWAKVINEPNLSSFPGTKLIRLENFRFFPQRRLLVSVALRSKTEIDANASEAEIRDDCLVEARQSLSPEDSLPRGFTLRREGREMVMEANASVLGAADLASLDYPSTLSRIGIIKAGPTEDGGYEVMLGGVVGPDGKLEEHGRWLPYPMLVPMMVGTAMAIEKDY</sequence>
<dbReference type="EMBL" id="UINC01066760">
    <property type="protein sequence ID" value="SVB97787.1"/>
    <property type="molecule type" value="Genomic_DNA"/>
</dbReference>
<evidence type="ECO:0000313" key="1">
    <source>
        <dbReference type="EMBL" id="SVB97787.1"/>
    </source>
</evidence>
<proteinExistence type="predicted"/>
<gene>
    <name evidence="1" type="ORF">METZ01_LOCUS250641</name>
</gene>
<organism evidence="1">
    <name type="scientific">marine metagenome</name>
    <dbReference type="NCBI Taxonomy" id="408172"/>
    <lineage>
        <taxon>unclassified sequences</taxon>
        <taxon>metagenomes</taxon>
        <taxon>ecological metagenomes</taxon>
    </lineage>
</organism>
<name>A0A382IEW4_9ZZZZ</name>
<feature type="non-terminal residue" evidence="1">
    <location>
        <position position="334"/>
    </location>
</feature>